<dbReference type="PROSITE" id="PS50109">
    <property type="entry name" value="HIS_KIN"/>
    <property type="match status" value="1"/>
</dbReference>
<dbReference type="EC" id="2.7.13.3" evidence="3"/>
<protein>
    <recommendedName>
        <fullName evidence="3">histidine kinase</fullName>
        <ecNumber evidence="3">2.7.13.3</ecNumber>
    </recommendedName>
</protein>
<dbReference type="SMART" id="SM00387">
    <property type="entry name" value="HATPase_c"/>
    <property type="match status" value="1"/>
</dbReference>
<evidence type="ECO:0000256" key="4">
    <source>
        <dbReference type="ARBA" id="ARBA00022553"/>
    </source>
</evidence>
<dbReference type="PRINTS" id="PR00344">
    <property type="entry name" value="BCTRLSENSOR"/>
</dbReference>
<keyword evidence="10 14" id="KW-1133">Transmembrane helix</keyword>
<keyword evidence="9" id="KW-0067">ATP-binding</keyword>
<evidence type="ECO:0000256" key="7">
    <source>
        <dbReference type="ARBA" id="ARBA00022741"/>
    </source>
</evidence>
<evidence type="ECO:0000256" key="10">
    <source>
        <dbReference type="ARBA" id="ARBA00022989"/>
    </source>
</evidence>
<sequence length="398" mass="43252">MMASVVSKGPSHDDRAAREPSDLPAARAFDLRDLTVDQIRERRVVRYGVAVVITTVAYVIQRAIWPYIPPSPQLFFYPAIFLAAWFGGTGPGLAATFVSCVWIAHGFLPPEGFFAVSDASDLLDLGLFASVAAGISAAMGRLRAALRRERAAAREAELARRATEATWSMIAHDLRTPLNVIQLSSSELERRLQDDEPDVERAERAVQVIQRSTTRARDLVQDAMDAMRLAGGAMPIERDSYDARELSAEAIDAVNVLAQRKGVRLSMRIDVTRTIDCDAPRVLQVLSNLLGNAIKFTPAGGQVVLSVEDALAGVRFAVTDTGRGISDEELGAIFARYWTRDRAAGIGLGLWIAKAIVEAHGGTLTVRSRLGEGSTFSFVLPTQSAAHLPENERPSSTW</sequence>
<evidence type="ECO:0000256" key="14">
    <source>
        <dbReference type="SAM" id="Phobius"/>
    </source>
</evidence>
<dbReference type="InterPro" id="IPR004358">
    <property type="entry name" value="Sig_transdc_His_kin-like_C"/>
</dbReference>
<comment type="subcellular location">
    <subcellularLocation>
        <location evidence="2">Membrane</location>
        <topology evidence="2">Multi-pass membrane protein</topology>
    </subcellularLocation>
</comment>
<dbReference type="RefSeq" id="WP_146654016.1">
    <property type="nucleotide sequence ID" value="NZ_CP012333.1"/>
</dbReference>
<keyword evidence="17" id="KW-1185">Reference proteome</keyword>
<evidence type="ECO:0000259" key="15">
    <source>
        <dbReference type="PROSITE" id="PS50109"/>
    </source>
</evidence>
<keyword evidence="6 14" id="KW-0812">Transmembrane</keyword>
<dbReference type="Gene3D" id="1.10.287.130">
    <property type="match status" value="1"/>
</dbReference>
<dbReference type="Proteomes" id="UP000064967">
    <property type="component" value="Chromosome"/>
</dbReference>
<evidence type="ECO:0000256" key="11">
    <source>
        <dbReference type="ARBA" id="ARBA00023012"/>
    </source>
</evidence>
<keyword evidence="8 16" id="KW-0418">Kinase</keyword>
<dbReference type="AlphaFoldDB" id="A0A0K1QC35"/>
<dbReference type="KEGG" id="llu:AKJ09_09875"/>
<evidence type="ECO:0000256" key="3">
    <source>
        <dbReference type="ARBA" id="ARBA00012438"/>
    </source>
</evidence>
<keyword evidence="12 14" id="KW-0472">Membrane</keyword>
<dbReference type="InterPro" id="IPR050736">
    <property type="entry name" value="Sensor_HK_Regulatory"/>
</dbReference>
<evidence type="ECO:0000256" key="6">
    <source>
        <dbReference type="ARBA" id="ARBA00022692"/>
    </source>
</evidence>
<keyword evidence="11" id="KW-0902">Two-component regulatory system</keyword>
<feature type="transmembrane region" description="Helical" evidence="14">
    <location>
        <begin position="76"/>
        <end position="105"/>
    </location>
</feature>
<dbReference type="InterPro" id="IPR003661">
    <property type="entry name" value="HisK_dim/P_dom"/>
</dbReference>
<evidence type="ECO:0000256" key="9">
    <source>
        <dbReference type="ARBA" id="ARBA00022840"/>
    </source>
</evidence>
<evidence type="ECO:0000256" key="1">
    <source>
        <dbReference type="ARBA" id="ARBA00000085"/>
    </source>
</evidence>
<accession>A0A0K1QC35</accession>
<comment type="catalytic activity">
    <reaction evidence="1">
        <text>ATP + protein L-histidine = ADP + protein N-phospho-L-histidine.</text>
        <dbReference type="EC" id="2.7.13.3"/>
    </reaction>
</comment>
<evidence type="ECO:0000313" key="16">
    <source>
        <dbReference type="EMBL" id="AKV03212.1"/>
    </source>
</evidence>
<dbReference type="Gene3D" id="3.30.565.10">
    <property type="entry name" value="Histidine kinase-like ATPase, C-terminal domain"/>
    <property type="match status" value="1"/>
</dbReference>
<dbReference type="InterPro" id="IPR036097">
    <property type="entry name" value="HisK_dim/P_sf"/>
</dbReference>
<dbReference type="InterPro" id="IPR036890">
    <property type="entry name" value="HATPase_C_sf"/>
</dbReference>
<dbReference type="InterPro" id="IPR038318">
    <property type="entry name" value="KdpD_sf"/>
</dbReference>
<evidence type="ECO:0000256" key="8">
    <source>
        <dbReference type="ARBA" id="ARBA00022777"/>
    </source>
</evidence>
<proteinExistence type="predicted"/>
<reference evidence="16 17" key="1">
    <citation type="submission" date="2015-08" db="EMBL/GenBank/DDBJ databases">
        <authorList>
            <person name="Babu N.S."/>
            <person name="Beckwith C.J."/>
            <person name="Beseler K.G."/>
            <person name="Brison A."/>
            <person name="Carone J.V."/>
            <person name="Caskin T.P."/>
            <person name="Diamond M."/>
            <person name="Durham M.E."/>
            <person name="Foxe J.M."/>
            <person name="Go M."/>
            <person name="Henderson B.A."/>
            <person name="Jones I.B."/>
            <person name="McGettigan J.A."/>
            <person name="Micheletti S.J."/>
            <person name="Nasrallah M.E."/>
            <person name="Ortiz D."/>
            <person name="Piller C.R."/>
            <person name="Privatt S.R."/>
            <person name="Schneider S.L."/>
            <person name="Sharp S."/>
            <person name="Smith T.C."/>
            <person name="Stanton J.D."/>
            <person name="Ullery H.E."/>
            <person name="Wilson R.J."/>
            <person name="Serrano M.G."/>
            <person name="Buck G."/>
            <person name="Lee V."/>
            <person name="Wang Y."/>
            <person name="Carvalho R."/>
            <person name="Voegtly L."/>
            <person name="Shi R."/>
            <person name="Duckworth R."/>
            <person name="Johnson A."/>
            <person name="Loviza R."/>
            <person name="Walstead R."/>
            <person name="Shah Z."/>
            <person name="Kiflezghi M."/>
            <person name="Wade K."/>
            <person name="Ball S.L."/>
            <person name="Bradley K.W."/>
            <person name="Asai D.J."/>
            <person name="Bowman C.A."/>
            <person name="Russell D.A."/>
            <person name="Pope W.H."/>
            <person name="Jacobs-Sera D."/>
            <person name="Hendrix R.W."/>
            <person name="Hatfull G.F."/>
        </authorList>
    </citation>
    <scope>NUCLEOTIDE SEQUENCE [LARGE SCALE GENOMIC DNA]</scope>
    <source>
        <strain evidence="16 17">DSM 27648</strain>
    </source>
</reference>
<dbReference type="SMART" id="SM00388">
    <property type="entry name" value="HisKA"/>
    <property type="match status" value="1"/>
</dbReference>
<dbReference type="EMBL" id="CP012333">
    <property type="protein sequence ID" value="AKV03212.1"/>
    <property type="molecule type" value="Genomic_DNA"/>
</dbReference>
<dbReference type="GO" id="GO:0016020">
    <property type="term" value="C:membrane"/>
    <property type="evidence" value="ECO:0007669"/>
    <property type="project" value="UniProtKB-SubCell"/>
</dbReference>
<dbReference type="CDD" id="cd00082">
    <property type="entry name" value="HisKA"/>
    <property type="match status" value="1"/>
</dbReference>
<dbReference type="STRING" id="1391654.AKJ09_09875"/>
<dbReference type="GO" id="GO:0005524">
    <property type="term" value="F:ATP binding"/>
    <property type="evidence" value="ECO:0007669"/>
    <property type="project" value="UniProtKB-KW"/>
</dbReference>
<dbReference type="GO" id="GO:0000155">
    <property type="term" value="F:phosphorelay sensor kinase activity"/>
    <property type="evidence" value="ECO:0007669"/>
    <property type="project" value="InterPro"/>
</dbReference>
<keyword evidence="7" id="KW-0547">Nucleotide-binding</keyword>
<dbReference type="InterPro" id="IPR005467">
    <property type="entry name" value="His_kinase_dom"/>
</dbReference>
<feature type="region of interest" description="Disordered" evidence="13">
    <location>
        <begin position="1"/>
        <end position="20"/>
    </location>
</feature>
<keyword evidence="5" id="KW-0808">Transferase</keyword>
<feature type="domain" description="Histidine kinase" evidence="15">
    <location>
        <begin position="169"/>
        <end position="384"/>
    </location>
</feature>
<dbReference type="Gene3D" id="1.20.120.620">
    <property type="entry name" value="Backbone structure of the membrane domain of e. Coli histidine kinase receptor kdpd"/>
    <property type="match status" value="1"/>
</dbReference>
<dbReference type="Pfam" id="PF13493">
    <property type="entry name" value="DUF4118"/>
    <property type="match status" value="1"/>
</dbReference>
<name>A0A0K1QC35_9BACT</name>
<dbReference type="PANTHER" id="PTHR43711:SF31">
    <property type="entry name" value="HISTIDINE KINASE"/>
    <property type="match status" value="1"/>
</dbReference>
<gene>
    <name evidence="16" type="ORF">AKJ09_09875</name>
</gene>
<feature type="transmembrane region" description="Helical" evidence="14">
    <location>
        <begin position="44"/>
        <end position="64"/>
    </location>
</feature>
<dbReference type="FunFam" id="3.30.565.10:FF:000006">
    <property type="entry name" value="Sensor histidine kinase WalK"/>
    <property type="match status" value="1"/>
</dbReference>
<dbReference type="Pfam" id="PF00512">
    <property type="entry name" value="HisKA"/>
    <property type="match status" value="1"/>
</dbReference>
<keyword evidence="4" id="KW-0597">Phosphoprotein</keyword>
<dbReference type="SUPFAM" id="SSF47384">
    <property type="entry name" value="Homodimeric domain of signal transducing histidine kinase"/>
    <property type="match status" value="1"/>
</dbReference>
<dbReference type="InterPro" id="IPR025201">
    <property type="entry name" value="KdpD_TM"/>
</dbReference>
<feature type="compositionally biased region" description="Basic and acidic residues" evidence="13">
    <location>
        <begin position="10"/>
        <end position="20"/>
    </location>
</feature>
<dbReference type="OrthoDB" id="9770955at2"/>
<dbReference type="PANTHER" id="PTHR43711">
    <property type="entry name" value="TWO-COMPONENT HISTIDINE KINASE"/>
    <property type="match status" value="1"/>
</dbReference>
<evidence type="ECO:0000256" key="2">
    <source>
        <dbReference type="ARBA" id="ARBA00004141"/>
    </source>
</evidence>
<evidence type="ECO:0000256" key="12">
    <source>
        <dbReference type="ARBA" id="ARBA00023136"/>
    </source>
</evidence>
<dbReference type="InterPro" id="IPR003594">
    <property type="entry name" value="HATPase_dom"/>
</dbReference>
<organism evidence="16 17">
    <name type="scientific">Labilithrix luteola</name>
    <dbReference type="NCBI Taxonomy" id="1391654"/>
    <lineage>
        <taxon>Bacteria</taxon>
        <taxon>Pseudomonadati</taxon>
        <taxon>Myxococcota</taxon>
        <taxon>Polyangia</taxon>
        <taxon>Polyangiales</taxon>
        <taxon>Labilitrichaceae</taxon>
        <taxon>Labilithrix</taxon>
    </lineage>
</organism>
<dbReference type="Pfam" id="PF02518">
    <property type="entry name" value="HATPase_c"/>
    <property type="match status" value="1"/>
</dbReference>
<evidence type="ECO:0000313" key="17">
    <source>
        <dbReference type="Proteomes" id="UP000064967"/>
    </source>
</evidence>
<evidence type="ECO:0000256" key="13">
    <source>
        <dbReference type="SAM" id="MobiDB-lite"/>
    </source>
</evidence>
<evidence type="ECO:0000256" key="5">
    <source>
        <dbReference type="ARBA" id="ARBA00022679"/>
    </source>
</evidence>
<dbReference type="SUPFAM" id="SSF55874">
    <property type="entry name" value="ATPase domain of HSP90 chaperone/DNA topoisomerase II/histidine kinase"/>
    <property type="match status" value="1"/>
</dbReference>